<keyword evidence="2" id="KW-1185">Reference proteome</keyword>
<dbReference type="AlphaFoldDB" id="A0A5B7F6Q4"/>
<evidence type="ECO:0000313" key="1">
    <source>
        <dbReference type="EMBL" id="MPC42122.1"/>
    </source>
</evidence>
<accession>A0A5B7F6Q4</accession>
<organism evidence="1 2">
    <name type="scientific">Portunus trituberculatus</name>
    <name type="common">Swimming crab</name>
    <name type="synonym">Neptunus trituberculatus</name>
    <dbReference type="NCBI Taxonomy" id="210409"/>
    <lineage>
        <taxon>Eukaryota</taxon>
        <taxon>Metazoa</taxon>
        <taxon>Ecdysozoa</taxon>
        <taxon>Arthropoda</taxon>
        <taxon>Crustacea</taxon>
        <taxon>Multicrustacea</taxon>
        <taxon>Malacostraca</taxon>
        <taxon>Eumalacostraca</taxon>
        <taxon>Eucarida</taxon>
        <taxon>Decapoda</taxon>
        <taxon>Pleocyemata</taxon>
        <taxon>Brachyura</taxon>
        <taxon>Eubrachyura</taxon>
        <taxon>Portunoidea</taxon>
        <taxon>Portunidae</taxon>
        <taxon>Portuninae</taxon>
        <taxon>Portunus</taxon>
    </lineage>
</organism>
<proteinExistence type="predicted"/>
<sequence length="81" mass="9726">MAPPKAKRLDMKPDSEIYYRNPNGKASLMPKHYTVRFLCSICLLILKWENRELNILRGKQERFRISRLWSSRRLSLCNFIL</sequence>
<dbReference type="Proteomes" id="UP000324222">
    <property type="component" value="Unassembled WGS sequence"/>
</dbReference>
<name>A0A5B7F6Q4_PORTR</name>
<dbReference type="EMBL" id="VSRR010005318">
    <property type="protein sequence ID" value="MPC42122.1"/>
    <property type="molecule type" value="Genomic_DNA"/>
</dbReference>
<comment type="caution">
    <text evidence="1">The sequence shown here is derived from an EMBL/GenBank/DDBJ whole genome shotgun (WGS) entry which is preliminary data.</text>
</comment>
<protein>
    <submittedName>
        <fullName evidence="1">Uncharacterized protein</fullName>
    </submittedName>
</protein>
<gene>
    <name evidence="1" type="ORF">E2C01_035736</name>
</gene>
<evidence type="ECO:0000313" key="2">
    <source>
        <dbReference type="Proteomes" id="UP000324222"/>
    </source>
</evidence>
<reference evidence="1 2" key="1">
    <citation type="submission" date="2019-05" db="EMBL/GenBank/DDBJ databases">
        <title>Another draft genome of Portunus trituberculatus and its Hox gene families provides insights of decapod evolution.</title>
        <authorList>
            <person name="Jeong J.-H."/>
            <person name="Song I."/>
            <person name="Kim S."/>
            <person name="Choi T."/>
            <person name="Kim D."/>
            <person name="Ryu S."/>
            <person name="Kim W."/>
        </authorList>
    </citation>
    <scope>NUCLEOTIDE SEQUENCE [LARGE SCALE GENOMIC DNA]</scope>
    <source>
        <tissue evidence="1">Muscle</tissue>
    </source>
</reference>